<dbReference type="InterPro" id="IPR011006">
    <property type="entry name" value="CheY-like_superfamily"/>
</dbReference>
<dbReference type="GO" id="GO:0016887">
    <property type="term" value="F:ATP hydrolysis activity"/>
    <property type="evidence" value="ECO:0007669"/>
    <property type="project" value="TreeGrafter"/>
</dbReference>
<dbReference type="SUPFAM" id="SSF52172">
    <property type="entry name" value="CheY-like"/>
    <property type="match status" value="1"/>
</dbReference>
<dbReference type="GO" id="GO:0051782">
    <property type="term" value="P:negative regulation of cell division"/>
    <property type="evidence" value="ECO:0007669"/>
    <property type="project" value="TreeGrafter"/>
</dbReference>
<dbReference type="InterPro" id="IPR027417">
    <property type="entry name" value="P-loop_NTPase"/>
</dbReference>
<sequence length="410" mass="44313">MASSDKYSVLIVDDVAETRENVRKLLQFESDVEVVGVARTGREAIDMAQELEPDVILMDINMPDMDGIAATEAIRQKKPFVQVVILSVQGDPNYMRRAMLAGARDFLTKPPMGDELISAIRRAGKMAHMEKAKGGGGTAALTSSGLPSVSSFSSSQGKIITIYSPKGGTGCTTLAVNLGIALHNNETHTVIVDGNLQFGDVAVFINEQGKNTILDLAPIVDELDPEIVGDVMVKHKDSGIHVLSAPPRPEQAEGVSGRQFTQILQYLRRLYAYVIVDTPSLLTDVVLSSLDESDIVVIVATQDIPSIKNLRLFLDLASSMGVERERIVFALNRYDKRIGITPEKIGENLKVEVSAIIPLDDRVVIPSVNRGVPFILGNQTQPASRGILSLAGKVRSRIASIETEGDMGVN</sequence>
<feature type="modified residue" description="4-aspartylphosphate" evidence="1">
    <location>
        <position position="59"/>
    </location>
</feature>
<evidence type="ECO:0000313" key="3">
    <source>
        <dbReference type="EMBL" id="MBC8337019.1"/>
    </source>
</evidence>
<reference evidence="3 4" key="1">
    <citation type="submission" date="2020-08" db="EMBL/GenBank/DDBJ databases">
        <title>Bridging the membrane lipid divide: bacteria of the FCB group superphylum have the potential to synthesize archaeal ether lipids.</title>
        <authorList>
            <person name="Villanueva L."/>
            <person name="Von Meijenfeldt F.A.B."/>
            <person name="Westbye A.B."/>
            <person name="Yadav S."/>
            <person name="Hopmans E.C."/>
            <person name="Dutilh B.E."/>
            <person name="Sinninghe Damste J.S."/>
        </authorList>
    </citation>
    <scope>NUCLEOTIDE SEQUENCE [LARGE SCALE GENOMIC DNA]</scope>
    <source>
        <strain evidence="3">NIOZ-UU36</strain>
    </source>
</reference>
<dbReference type="PANTHER" id="PTHR43384:SF13">
    <property type="entry name" value="SLR0110 PROTEIN"/>
    <property type="match status" value="1"/>
</dbReference>
<dbReference type="Pfam" id="PF13614">
    <property type="entry name" value="AAA_31"/>
    <property type="match status" value="1"/>
</dbReference>
<dbReference type="Proteomes" id="UP000614469">
    <property type="component" value="Unassembled WGS sequence"/>
</dbReference>
<dbReference type="PROSITE" id="PS50110">
    <property type="entry name" value="RESPONSE_REGULATORY"/>
    <property type="match status" value="1"/>
</dbReference>
<name>A0A8J6TKN5_9CHLR</name>
<dbReference type="GO" id="GO:0005829">
    <property type="term" value="C:cytosol"/>
    <property type="evidence" value="ECO:0007669"/>
    <property type="project" value="TreeGrafter"/>
</dbReference>
<dbReference type="AlphaFoldDB" id="A0A8J6TKN5"/>
<dbReference type="EMBL" id="JACNJN010000222">
    <property type="protein sequence ID" value="MBC8337019.1"/>
    <property type="molecule type" value="Genomic_DNA"/>
</dbReference>
<comment type="caution">
    <text evidence="3">The sequence shown here is derived from an EMBL/GenBank/DDBJ whole genome shotgun (WGS) entry which is preliminary data.</text>
</comment>
<dbReference type="Gene3D" id="3.40.50.2300">
    <property type="match status" value="1"/>
</dbReference>
<feature type="domain" description="Response regulatory" evidence="2">
    <location>
        <begin position="8"/>
        <end position="124"/>
    </location>
</feature>
<dbReference type="CDD" id="cd17535">
    <property type="entry name" value="REC_NarL-like"/>
    <property type="match status" value="1"/>
</dbReference>
<protein>
    <submittedName>
        <fullName evidence="3">Response regulator</fullName>
    </submittedName>
</protein>
<gene>
    <name evidence="3" type="ORF">H8E29_17320</name>
</gene>
<evidence type="ECO:0000313" key="4">
    <source>
        <dbReference type="Proteomes" id="UP000614469"/>
    </source>
</evidence>
<dbReference type="GO" id="GO:0009898">
    <property type="term" value="C:cytoplasmic side of plasma membrane"/>
    <property type="evidence" value="ECO:0007669"/>
    <property type="project" value="TreeGrafter"/>
</dbReference>
<dbReference type="InterPro" id="IPR050625">
    <property type="entry name" value="ParA/MinD_ATPase"/>
</dbReference>
<dbReference type="GO" id="GO:0005524">
    <property type="term" value="F:ATP binding"/>
    <property type="evidence" value="ECO:0007669"/>
    <property type="project" value="TreeGrafter"/>
</dbReference>
<dbReference type="PANTHER" id="PTHR43384">
    <property type="entry name" value="SEPTUM SITE-DETERMINING PROTEIN MIND HOMOLOG, CHLOROPLASTIC-RELATED"/>
    <property type="match status" value="1"/>
</dbReference>
<proteinExistence type="predicted"/>
<dbReference type="InterPro" id="IPR058245">
    <property type="entry name" value="NreC/VraR/RcsB-like_REC"/>
</dbReference>
<dbReference type="SMART" id="SM00448">
    <property type="entry name" value="REC"/>
    <property type="match status" value="1"/>
</dbReference>
<accession>A0A8J6TKN5</accession>
<organism evidence="3 4">
    <name type="scientific">Candidatus Desulfolinea nitratireducens</name>
    <dbReference type="NCBI Taxonomy" id="2841698"/>
    <lineage>
        <taxon>Bacteria</taxon>
        <taxon>Bacillati</taxon>
        <taxon>Chloroflexota</taxon>
        <taxon>Anaerolineae</taxon>
        <taxon>Anaerolineales</taxon>
        <taxon>Anaerolineales incertae sedis</taxon>
        <taxon>Candidatus Desulfolinea</taxon>
    </lineage>
</organism>
<dbReference type="GO" id="GO:0000160">
    <property type="term" value="P:phosphorelay signal transduction system"/>
    <property type="evidence" value="ECO:0007669"/>
    <property type="project" value="InterPro"/>
</dbReference>
<dbReference type="InterPro" id="IPR001789">
    <property type="entry name" value="Sig_transdc_resp-reg_receiver"/>
</dbReference>
<dbReference type="SUPFAM" id="SSF52540">
    <property type="entry name" value="P-loop containing nucleoside triphosphate hydrolases"/>
    <property type="match status" value="1"/>
</dbReference>
<evidence type="ECO:0000256" key="1">
    <source>
        <dbReference type="PROSITE-ProRule" id="PRU00169"/>
    </source>
</evidence>
<dbReference type="InterPro" id="IPR025669">
    <property type="entry name" value="AAA_dom"/>
</dbReference>
<dbReference type="Pfam" id="PF00072">
    <property type="entry name" value="Response_reg"/>
    <property type="match status" value="1"/>
</dbReference>
<keyword evidence="1" id="KW-0597">Phosphoprotein</keyword>
<dbReference type="Gene3D" id="3.40.50.300">
    <property type="entry name" value="P-loop containing nucleotide triphosphate hydrolases"/>
    <property type="match status" value="1"/>
</dbReference>
<evidence type="ECO:0000259" key="2">
    <source>
        <dbReference type="PROSITE" id="PS50110"/>
    </source>
</evidence>